<proteinExistence type="predicted"/>
<dbReference type="EMBL" id="AGWK01000040">
    <property type="protein sequence ID" value="EHO68816.1"/>
    <property type="molecule type" value="Genomic_DNA"/>
</dbReference>
<keyword evidence="3" id="KW-1185">Reference proteome</keyword>
<keyword evidence="1" id="KW-0732">Signal</keyword>
<feature type="signal peptide" evidence="1">
    <location>
        <begin position="1"/>
        <end position="19"/>
    </location>
</feature>
<reference evidence="2 3" key="1">
    <citation type="submission" date="2011-12" db="EMBL/GenBank/DDBJ databases">
        <title>The Genome Sequence of Prevotella micans F0438.</title>
        <authorList>
            <consortium name="The Broad Institute Genome Sequencing Platform"/>
            <person name="Earl A."/>
            <person name="Ward D."/>
            <person name="Feldgarden M."/>
            <person name="Gevers D."/>
            <person name="Izard J."/>
            <person name="Baranova O.V."/>
            <person name="Blanton J.M."/>
            <person name="Wade W.G."/>
            <person name="Dewhirst F.E."/>
            <person name="Young S.K."/>
            <person name="Zeng Q."/>
            <person name="Gargeya S."/>
            <person name="Fitzgerald M."/>
            <person name="Haas B."/>
            <person name="Abouelleil A."/>
            <person name="Alvarado L."/>
            <person name="Arachchi H.M."/>
            <person name="Berlin A."/>
            <person name="Chapman S.B."/>
            <person name="Gearin G."/>
            <person name="Goldberg J."/>
            <person name="Griggs A."/>
            <person name="Gujja S."/>
            <person name="Hansen M."/>
            <person name="Heiman D."/>
            <person name="Howarth C."/>
            <person name="Larimer J."/>
            <person name="Lui A."/>
            <person name="MacDonald P.J.P."/>
            <person name="McCowen C."/>
            <person name="Montmayeur A."/>
            <person name="Murphy C."/>
            <person name="Neiman D."/>
            <person name="Pearson M."/>
            <person name="Priest M."/>
            <person name="Roberts A."/>
            <person name="Saif S."/>
            <person name="Shea T."/>
            <person name="Sisk P."/>
            <person name="Stolte C."/>
            <person name="Sykes S."/>
            <person name="Wortman J."/>
            <person name="Nusbaum C."/>
            <person name="Birren B."/>
        </authorList>
    </citation>
    <scope>NUCLEOTIDE SEQUENCE [LARGE SCALE GENOMIC DNA]</scope>
    <source>
        <strain evidence="2 3">F0438</strain>
    </source>
</reference>
<dbReference type="AlphaFoldDB" id="H1Q3I9"/>
<gene>
    <name evidence="2" type="ORF">HMPREF9140_01477</name>
</gene>
<dbReference type="InterPro" id="IPR021670">
    <property type="entry name" value="DUF3256"/>
</dbReference>
<dbReference type="Proteomes" id="UP000016023">
    <property type="component" value="Unassembled WGS sequence"/>
</dbReference>
<protein>
    <recommendedName>
        <fullName evidence="4">DUF3256 domain-containing protein</fullName>
    </recommendedName>
</protein>
<evidence type="ECO:0000256" key="1">
    <source>
        <dbReference type="SAM" id="SignalP"/>
    </source>
</evidence>
<sequence>MKKLFIIAYSLLVASFASAQNMREIWLSMPDSLVPYLNNSLRTEVADYVDMKDMKPEVNNLLDDTTRINKLTNDYMLVRLTNSSVLEMRKLNDNRIATVWTWFGPAPESTLRMFDSEWNELPVSSTFEPTIVRPDSMTVERFEELKSLLEPRLIELRLSPEDNSVTASYSLSLLSREEKKAVASILRQRKYSLD</sequence>
<dbReference type="SUPFAM" id="SSF160925">
    <property type="entry name" value="PG1388-like"/>
    <property type="match status" value="1"/>
</dbReference>
<evidence type="ECO:0000313" key="2">
    <source>
        <dbReference type="EMBL" id="EHO68816.1"/>
    </source>
</evidence>
<dbReference type="HOGENOM" id="CLU_092046_0_0_10"/>
<evidence type="ECO:0008006" key="4">
    <source>
        <dbReference type="Google" id="ProtNLM"/>
    </source>
</evidence>
<accession>H1Q3I9</accession>
<feature type="chain" id="PRO_5003552040" description="DUF3256 domain-containing protein" evidence="1">
    <location>
        <begin position="20"/>
        <end position="194"/>
    </location>
</feature>
<dbReference type="Pfam" id="PF11644">
    <property type="entry name" value="DUF3256"/>
    <property type="match status" value="1"/>
</dbReference>
<dbReference type="PATRIC" id="fig|883158.3.peg.1472"/>
<name>H1Q3I9_9BACT</name>
<comment type="caution">
    <text evidence="2">The sequence shown here is derived from an EMBL/GenBank/DDBJ whole genome shotgun (WGS) entry which is preliminary data.</text>
</comment>
<evidence type="ECO:0000313" key="3">
    <source>
        <dbReference type="Proteomes" id="UP000016023"/>
    </source>
</evidence>
<organism evidence="2 3">
    <name type="scientific">Prevotella micans F0438</name>
    <dbReference type="NCBI Taxonomy" id="883158"/>
    <lineage>
        <taxon>Bacteria</taxon>
        <taxon>Pseudomonadati</taxon>
        <taxon>Bacteroidota</taxon>
        <taxon>Bacteroidia</taxon>
        <taxon>Bacteroidales</taxon>
        <taxon>Prevotellaceae</taxon>
        <taxon>Prevotella</taxon>
    </lineage>
</organism>
<dbReference type="eggNOG" id="ENOG50333A7">
    <property type="taxonomic scope" value="Bacteria"/>
</dbReference>
<dbReference type="RefSeq" id="WP_006952953.1">
    <property type="nucleotide sequence ID" value="NZ_JH594522.1"/>
</dbReference>